<dbReference type="SUPFAM" id="SSF48498">
    <property type="entry name" value="Tetracyclin repressor-like, C-terminal domain"/>
    <property type="match status" value="1"/>
</dbReference>
<keyword evidence="7" id="KW-1185">Reference proteome</keyword>
<reference evidence="6 7" key="1">
    <citation type="submission" date="2022-01" db="EMBL/GenBank/DDBJ databases">
        <title>Whole genome-based taxonomy of the Shewanellaceae.</title>
        <authorList>
            <person name="Martin-Rodriguez A.J."/>
        </authorList>
    </citation>
    <scope>NUCLEOTIDE SEQUENCE [LARGE SCALE GENOMIC DNA]</scope>
    <source>
        <strain evidence="6 7">DSM 24955</strain>
    </source>
</reference>
<keyword evidence="1" id="KW-0805">Transcription regulation</keyword>
<dbReference type="RefSeq" id="WP_248956519.1">
    <property type="nucleotide sequence ID" value="NZ_JAKIKU010000010.1"/>
</dbReference>
<dbReference type="InterPro" id="IPR009057">
    <property type="entry name" value="Homeodomain-like_sf"/>
</dbReference>
<dbReference type="PANTHER" id="PTHR47506">
    <property type="entry name" value="TRANSCRIPTIONAL REGULATORY PROTEIN"/>
    <property type="match status" value="1"/>
</dbReference>
<dbReference type="Pfam" id="PF16925">
    <property type="entry name" value="TetR_C_13"/>
    <property type="match status" value="1"/>
</dbReference>
<dbReference type="Gene3D" id="1.10.357.10">
    <property type="entry name" value="Tetracycline Repressor, domain 2"/>
    <property type="match status" value="1"/>
</dbReference>
<dbReference type="PROSITE" id="PS50977">
    <property type="entry name" value="HTH_TETR_2"/>
    <property type="match status" value="1"/>
</dbReference>
<name>A0ABT0KT17_9GAMM</name>
<protein>
    <submittedName>
        <fullName evidence="6">TetR/AcrR family transcriptional regulator</fullName>
    </submittedName>
</protein>
<dbReference type="PANTHER" id="PTHR47506:SF10">
    <property type="entry name" value="TRANSCRIPTIONAL REGULATORY PROTEIN"/>
    <property type="match status" value="1"/>
</dbReference>
<dbReference type="InterPro" id="IPR036271">
    <property type="entry name" value="Tet_transcr_reg_TetR-rel_C_sf"/>
</dbReference>
<dbReference type="Pfam" id="PF00440">
    <property type="entry name" value="TetR_N"/>
    <property type="match status" value="1"/>
</dbReference>
<dbReference type="Proteomes" id="UP001202134">
    <property type="component" value="Unassembled WGS sequence"/>
</dbReference>
<dbReference type="Gene3D" id="1.10.10.60">
    <property type="entry name" value="Homeodomain-like"/>
    <property type="match status" value="1"/>
</dbReference>
<dbReference type="SUPFAM" id="SSF46689">
    <property type="entry name" value="Homeodomain-like"/>
    <property type="match status" value="1"/>
</dbReference>
<evidence type="ECO:0000256" key="2">
    <source>
        <dbReference type="ARBA" id="ARBA00023125"/>
    </source>
</evidence>
<feature type="domain" description="HTH tetR-type" evidence="5">
    <location>
        <begin position="6"/>
        <end position="66"/>
    </location>
</feature>
<dbReference type="EMBL" id="JAKIKU010000010">
    <property type="protein sequence ID" value="MCL1046986.1"/>
    <property type="molecule type" value="Genomic_DNA"/>
</dbReference>
<evidence type="ECO:0000256" key="3">
    <source>
        <dbReference type="ARBA" id="ARBA00023163"/>
    </source>
</evidence>
<evidence type="ECO:0000313" key="7">
    <source>
        <dbReference type="Proteomes" id="UP001202134"/>
    </source>
</evidence>
<evidence type="ECO:0000313" key="6">
    <source>
        <dbReference type="EMBL" id="MCL1046986.1"/>
    </source>
</evidence>
<dbReference type="InterPro" id="IPR011075">
    <property type="entry name" value="TetR_C"/>
</dbReference>
<evidence type="ECO:0000259" key="5">
    <source>
        <dbReference type="PROSITE" id="PS50977"/>
    </source>
</evidence>
<proteinExistence type="predicted"/>
<keyword evidence="3" id="KW-0804">Transcription</keyword>
<evidence type="ECO:0000256" key="4">
    <source>
        <dbReference type="PROSITE-ProRule" id="PRU00335"/>
    </source>
</evidence>
<sequence>MSKPAKFNREDIIHKAANLYWQKGFHATSMRNLQEVIDMRPGSIYATFGSKEGLFKEALQYYAQTGVQALHACRTETGSPLQALKLFIERSVMGSKCDTQAPSGMCMLVKTVAELTEDNADLLAEAKLSLVMIETEFAKLLTEAQTCGELDASQDVKALARFVQVQIIGIRTYAHANRDSDTIQQLIDDLFSTLAVNK</sequence>
<comment type="caution">
    <text evidence="6">The sequence shown here is derived from an EMBL/GenBank/DDBJ whole genome shotgun (WGS) entry which is preliminary data.</text>
</comment>
<organism evidence="6 7">
    <name type="scientific">Shewanella electrodiphila</name>
    <dbReference type="NCBI Taxonomy" id="934143"/>
    <lineage>
        <taxon>Bacteria</taxon>
        <taxon>Pseudomonadati</taxon>
        <taxon>Pseudomonadota</taxon>
        <taxon>Gammaproteobacteria</taxon>
        <taxon>Alteromonadales</taxon>
        <taxon>Shewanellaceae</taxon>
        <taxon>Shewanella</taxon>
    </lineage>
</organism>
<feature type="DNA-binding region" description="H-T-H motif" evidence="4">
    <location>
        <begin position="29"/>
        <end position="48"/>
    </location>
</feature>
<accession>A0ABT0KT17</accession>
<evidence type="ECO:0000256" key="1">
    <source>
        <dbReference type="ARBA" id="ARBA00023015"/>
    </source>
</evidence>
<gene>
    <name evidence="6" type="ORF">L2737_16935</name>
</gene>
<dbReference type="InterPro" id="IPR001647">
    <property type="entry name" value="HTH_TetR"/>
</dbReference>
<keyword evidence="2 4" id="KW-0238">DNA-binding</keyword>